<dbReference type="Proteomes" id="UP000004259">
    <property type="component" value="Unassembled WGS sequence"/>
</dbReference>
<dbReference type="GO" id="GO:0016998">
    <property type="term" value="P:cell wall macromolecule catabolic process"/>
    <property type="evidence" value="ECO:0007669"/>
    <property type="project" value="InterPro"/>
</dbReference>
<dbReference type="InterPro" id="IPR002053">
    <property type="entry name" value="Glyco_hydro_25"/>
</dbReference>
<sequence>MKKALIFAASALMLTSCGKEIEQQSAPRVTTVNTTTAEQDAVPDEMTPAETEESPAVTTTATTKKEEPSKAETTAKAPKKAEPAPISAVCMDTVEVYHKVKLSEFVTESSAVLANGDDILDTETLGEHEVTLKFEQDGASVEKKVTYTVIDSTAPVILLGDTMSVSVGEWFDPADYISYADNFDRAPSFDWSGTVDTSAAGVYPITVYISDHNGNTLTQDIDVTVSDYVTDPYYDDSVIYFSDFRQQYAADGREFGIDVSRWQGSIDFDAVASEGCSFAIVRMGYGEFGGADLDAYYYDNIAGAKNAGLKVGVYFYSTDTTTEGARATARRMVEVLGGQSLDMPIAFDWEEFQHFQNYGISLHDLSEVFEAFADELRQNGYDTMLYSSKNFMERFWENKNDHPVWVAQYYDELTYSGDWYIWQRCGTGRISGIDGAVDLNVMQEVAR</sequence>
<dbReference type="STRING" id="246199.CUS_7357"/>
<protein>
    <submittedName>
        <fullName evidence="3">Glycosyl hydrolase family 25</fullName>
    </submittedName>
</protein>
<dbReference type="GO" id="GO:0016052">
    <property type="term" value="P:carbohydrate catabolic process"/>
    <property type="evidence" value="ECO:0007669"/>
    <property type="project" value="TreeGrafter"/>
</dbReference>
<dbReference type="PROSITE" id="PS51904">
    <property type="entry name" value="GLYCOSYL_HYDROL_F25_2"/>
    <property type="match status" value="1"/>
</dbReference>
<dbReference type="InterPro" id="IPR013783">
    <property type="entry name" value="Ig-like_fold"/>
</dbReference>
<organism evidence="3 4">
    <name type="scientific">Ruminococcus albus 8</name>
    <dbReference type="NCBI Taxonomy" id="246199"/>
    <lineage>
        <taxon>Bacteria</taxon>
        <taxon>Bacillati</taxon>
        <taxon>Bacillota</taxon>
        <taxon>Clostridia</taxon>
        <taxon>Eubacteriales</taxon>
        <taxon>Oscillospiraceae</taxon>
        <taxon>Ruminococcus</taxon>
    </lineage>
</organism>
<evidence type="ECO:0000313" key="3">
    <source>
        <dbReference type="EMBL" id="EGC04523.1"/>
    </source>
</evidence>
<dbReference type="EMBL" id="ADKM02000018">
    <property type="protein sequence ID" value="EGC04523.1"/>
    <property type="molecule type" value="Genomic_DNA"/>
</dbReference>
<accession>E9S7Y2</accession>
<dbReference type="PROSITE" id="PS51257">
    <property type="entry name" value="PROKAR_LIPOPROTEIN"/>
    <property type="match status" value="1"/>
</dbReference>
<gene>
    <name evidence="3" type="ORF">CUS_7357</name>
</gene>
<proteinExistence type="inferred from homology"/>
<feature type="region of interest" description="Disordered" evidence="2">
    <location>
        <begin position="23"/>
        <end position="84"/>
    </location>
</feature>
<dbReference type="eggNOG" id="COG3757">
    <property type="taxonomic scope" value="Bacteria"/>
</dbReference>
<dbReference type="Gene3D" id="2.60.40.10">
    <property type="entry name" value="Immunoglobulins"/>
    <property type="match status" value="1"/>
</dbReference>
<comment type="similarity">
    <text evidence="1">Belongs to the glycosyl hydrolase 25 family.</text>
</comment>
<dbReference type="Pfam" id="PF01183">
    <property type="entry name" value="Glyco_hydro_25"/>
    <property type="match status" value="1"/>
</dbReference>
<dbReference type="InterPro" id="IPR017853">
    <property type="entry name" value="GH"/>
</dbReference>
<dbReference type="RefSeq" id="WP_002846963.1">
    <property type="nucleotide sequence ID" value="NZ_ADKM02000018.1"/>
</dbReference>
<keyword evidence="3" id="KW-0378">Hydrolase</keyword>
<comment type="caution">
    <text evidence="3">The sequence shown here is derived from an EMBL/GenBank/DDBJ whole genome shotgun (WGS) entry which is preliminary data.</text>
</comment>
<evidence type="ECO:0000313" key="4">
    <source>
        <dbReference type="Proteomes" id="UP000004259"/>
    </source>
</evidence>
<keyword evidence="4" id="KW-1185">Reference proteome</keyword>
<dbReference type="GO" id="GO:0003796">
    <property type="term" value="F:lysozyme activity"/>
    <property type="evidence" value="ECO:0007669"/>
    <property type="project" value="InterPro"/>
</dbReference>
<reference evidence="3 4" key="1">
    <citation type="submission" date="2011-02" db="EMBL/GenBank/DDBJ databases">
        <authorList>
            <person name="Nelson K.E."/>
            <person name="Sutton G."/>
            <person name="Torralba M."/>
            <person name="Durkin S."/>
            <person name="Harkins D."/>
            <person name="Montgomery R."/>
            <person name="Ziemer C."/>
            <person name="Klaassens E."/>
            <person name="Ocuiv P."/>
            <person name="Morrison M."/>
        </authorList>
    </citation>
    <scope>NUCLEOTIDE SEQUENCE [LARGE SCALE GENOMIC DNA]</scope>
    <source>
        <strain evidence="3 4">8</strain>
    </source>
</reference>
<evidence type="ECO:0000256" key="1">
    <source>
        <dbReference type="ARBA" id="ARBA00010646"/>
    </source>
</evidence>
<dbReference type="GO" id="GO:0009253">
    <property type="term" value="P:peptidoglycan catabolic process"/>
    <property type="evidence" value="ECO:0007669"/>
    <property type="project" value="InterPro"/>
</dbReference>
<name>E9S7Y2_RUMAL</name>
<dbReference type="PANTHER" id="PTHR34135:SF2">
    <property type="entry name" value="LYSOZYME"/>
    <property type="match status" value="1"/>
</dbReference>
<dbReference type="OrthoDB" id="9765879at2"/>
<dbReference type="PANTHER" id="PTHR34135">
    <property type="entry name" value="LYSOZYME"/>
    <property type="match status" value="1"/>
</dbReference>
<dbReference type="AlphaFoldDB" id="E9S7Y2"/>
<dbReference type="Gene3D" id="3.20.20.80">
    <property type="entry name" value="Glycosidases"/>
    <property type="match status" value="1"/>
</dbReference>
<feature type="compositionally biased region" description="Polar residues" evidence="2">
    <location>
        <begin position="23"/>
        <end position="38"/>
    </location>
</feature>
<dbReference type="SUPFAM" id="SSF51445">
    <property type="entry name" value="(Trans)glycosidases"/>
    <property type="match status" value="1"/>
</dbReference>
<evidence type="ECO:0000256" key="2">
    <source>
        <dbReference type="SAM" id="MobiDB-lite"/>
    </source>
</evidence>